<feature type="transmembrane region" description="Helical" evidence="1">
    <location>
        <begin position="27"/>
        <end position="47"/>
    </location>
</feature>
<dbReference type="KEGG" id="ccau:EG346_11475"/>
<dbReference type="RefSeq" id="WP_123878724.1">
    <property type="nucleotide sequence ID" value="NZ_CP033920.1"/>
</dbReference>
<accession>A0A376DPG5</accession>
<reference evidence="3 4" key="1">
    <citation type="submission" date="2018-06" db="EMBL/GenBank/DDBJ databases">
        <authorList>
            <consortium name="Pathogen Informatics"/>
            <person name="Doyle S."/>
        </authorList>
    </citation>
    <scope>NUCLEOTIDE SEQUENCE [LARGE SCALE GENOMIC DNA]</scope>
    <source>
        <strain evidence="3 4">NCTC13533</strain>
    </source>
</reference>
<proteinExistence type="predicted"/>
<gene>
    <name evidence="2" type="ORF">EG346_11475</name>
    <name evidence="3" type="ORF">NCTC13533_00697</name>
</gene>
<dbReference type="OrthoDB" id="1447802at2"/>
<sequence>MKNKISYLFLLGLAVWALIIFLRKSGIFIPVISHHLTDFITVPMYTYLIEYLMNKVGGYHWKPDFKFILTSVFYLSMLFEVVCPMVSERFTGDILDIVAYLVGGVVYYFLRIKLVNFFKCEDM</sequence>
<evidence type="ECO:0000313" key="5">
    <source>
        <dbReference type="Proteomes" id="UP000273270"/>
    </source>
</evidence>
<reference evidence="2" key="3">
    <citation type="submission" date="2018-11" db="EMBL/GenBank/DDBJ databases">
        <title>Proposal to divide the Flavobacteriaceae and reorganize its genera based on Amino Acid Identity values calculated from whole genome sequences.</title>
        <authorList>
            <person name="Nicholson A.C."/>
            <person name="Gulvik C.A."/>
            <person name="Whitney A.M."/>
            <person name="Humrighouse B.W."/>
            <person name="Bell M."/>
            <person name="Holmes B."/>
            <person name="Steigerwalt A."/>
            <person name="Villarma A."/>
            <person name="Sheth M."/>
            <person name="Batra D."/>
            <person name="Pryor J."/>
            <person name="Bernardet J.-F."/>
            <person name="Hugo C."/>
            <person name="Kampfer P."/>
            <person name="Newman J."/>
            <person name="Mcquiston J.R."/>
        </authorList>
    </citation>
    <scope>NUCLEOTIDE SEQUENCE [LARGE SCALE GENOMIC DNA]</scope>
    <source>
        <strain evidence="2">G0188</strain>
    </source>
</reference>
<evidence type="ECO:0000313" key="3">
    <source>
        <dbReference type="EMBL" id="STC93103.1"/>
    </source>
</evidence>
<organism evidence="3 4">
    <name type="scientific">Chryseobacterium carnipullorum</name>
    <dbReference type="NCBI Taxonomy" id="1124835"/>
    <lineage>
        <taxon>Bacteria</taxon>
        <taxon>Pseudomonadati</taxon>
        <taxon>Bacteroidota</taxon>
        <taxon>Flavobacteriia</taxon>
        <taxon>Flavobacteriales</taxon>
        <taxon>Weeksellaceae</taxon>
        <taxon>Chryseobacterium group</taxon>
        <taxon>Chryseobacterium</taxon>
    </lineage>
</organism>
<keyword evidence="1" id="KW-0472">Membrane</keyword>
<accession>A0A3G6N6P9</accession>
<keyword evidence="5" id="KW-1185">Reference proteome</keyword>
<keyword evidence="1" id="KW-0812">Transmembrane</keyword>
<evidence type="ECO:0000313" key="2">
    <source>
        <dbReference type="EMBL" id="AZA48759.1"/>
    </source>
</evidence>
<evidence type="ECO:0000313" key="4">
    <source>
        <dbReference type="Proteomes" id="UP000255224"/>
    </source>
</evidence>
<evidence type="ECO:0008006" key="6">
    <source>
        <dbReference type="Google" id="ProtNLM"/>
    </source>
</evidence>
<dbReference type="Proteomes" id="UP000255224">
    <property type="component" value="Unassembled WGS sequence"/>
</dbReference>
<protein>
    <recommendedName>
        <fullName evidence="6">VanZ-like domain-containing protein</fullName>
    </recommendedName>
</protein>
<reference evidence="5" key="2">
    <citation type="submission" date="2018-11" db="EMBL/GenBank/DDBJ databases">
        <title>Proposal to divide the Flavobacteriaceae and reorganize its genera based on Amino Acid Identity values calculated from whole genome sequences.</title>
        <authorList>
            <person name="Nicholson A.C."/>
            <person name="Gulvik C.A."/>
            <person name="Whitney A.M."/>
            <person name="Humrighouse B.W."/>
            <person name="Bell M."/>
            <person name="Holmes B."/>
            <person name="Steigerwalt A.G."/>
            <person name="Villarma A."/>
            <person name="Sheth M."/>
            <person name="Batra D."/>
            <person name="Pryor J."/>
            <person name="Bernardet J.-F."/>
            <person name="Hugo C."/>
            <person name="Kampfer P."/>
            <person name="Newman J."/>
            <person name="McQuiston J.R."/>
        </authorList>
    </citation>
    <scope>NUCLEOTIDE SEQUENCE [LARGE SCALE GENOMIC DNA]</scope>
    <source>
        <strain evidence="5">G0188</strain>
    </source>
</reference>
<keyword evidence="1" id="KW-1133">Transmembrane helix</keyword>
<dbReference type="STRING" id="297244.SAMN05421639_104215"/>
<feature type="transmembrane region" description="Helical" evidence="1">
    <location>
        <begin position="93"/>
        <end position="110"/>
    </location>
</feature>
<dbReference type="EMBL" id="UFVQ01000003">
    <property type="protein sequence ID" value="STC93103.1"/>
    <property type="molecule type" value="Genomic_DNA"/>
</dbReference>
<name>A0A376DPG5_CHRCU</name>
<dbReference type="Proteomes" id="UP000273270">
    <property type="component" value="Chromosome"/>
</dbReference>
<dbReference type="EMBL" id="CP033920">
    <property type="protein sequence ID" value="AZA48759.1"/>
    <property type="molecule type" value="Genomic_DNA"/>
</dbReference>
<feature type="transmembrane region" description="Helical" evidence="1">
    <location>
        <begin position="67"/>
        <end position="87"/>
    </location>
</feature>
<evidence type="ECO:0000256" key="1">
    <source>
        <dbReference type="SAM" id="Phobius"/>
    </source>
</evidence>
<dbReference type="AlphaFoldDB" id="A0A376DPG5"/>